<dbReference type="Proteomes" id="UP000011688">
    <property type="component" value="Unassembled WGS sequence"/>
</dbReference>
<protein>
    <recommendedName>
        <fullName evidence="1">Helix-turn-helix type 11 domain-containing protein</fullName>
    </recommendedName>
</protein>
<evidence type="ECO:0000259" key="1">
    <source>
        <dbReference type="Pfam" id="PF08279"/>
    </source>
</evidence>
<dbReference type="Pfam" id="PF08279">
    <property type="entry name" value="HTH_11"/>
    <property type="match status" value="1"/>
</dbReference>
<dbReference type="EMBL" id="AOIB01000030">
    <property type="protein sequence ID" value="ELY55598.1"/>
    <property type="molecule type" value="Genomic_DNA"/>
</dbReference>
<sequence>MLSDLSPTVGQIVQTLLTAEDRLSQRELADRADVSTRTIRNYRDRLEALDLICVGENGYRLALSFQTTTERRDPVVPAVLRESQTLLEVADRLLETILPPDRYSDPDDPLGSVLFWPPNPLRLLEHPMVGSWMQLAATLTATKSVEDNRAVQIGPPLEQQSLSRAAP</sequence>
<dbReference type="InterPro" id="IPR036388">
    <property type="entry name" value="WH-like_DNA-bd_sf"/>
</dbReference>
<organism evidence="2 3">
    <name type="scientific">Natronococcus amylolyticus DSM 10524</name>
    <dbReference type="NCBI Taxonomy" id="1227497"/>
    <lineage>
        <taxon>Archaea</taxon>
        <taxon>Methanobacteriati</taxon>
        <taxon>Methanobacteriota</taxon>
        <taxon>Stenosarchaea group</taxon>
        <taxon>Halobacteria</taxon>
        <taxon>Halobacteriales</taxon>
        <taxon>Natrialbaceae</taxon>
        <taxon>Natronococcus</taxon>
    </lineage>
</organism>
<proteinExistence type="predicted"/>
<name>L9X4U0_9EURY</name>
<dbReference type="AlphaFoldDB" id="L9X4U0"/>
<dbReference type="Gene3D" id="1.10.10.10">
    <property type="entry name" value="Winged helix-like DNA-binding domain superfamily/Winged helix DNA-binding domain"/>
    <property type="match status" value="1"/>
</dbReference>
<keyword evidence="3" id="KW-1185">Reference proteome</keyword>
<evidence type="ECO:0000313" key="2">
    <source>
        <dbReference type="EMBL" id="ELY55598.1"/>
    </source>
</evidence>
<dbReference type="SUPFAM" id="SSF46785">
    <property type="entry name" value="Winged helix' DNA-binding domain"/>
    <property type="match status" value="1"/>
</dbReference>
<dbReference type="InterPro" id="IPR013196">
    <property type="entry name" value="HTH_11"/>
</dbReference>
<accession>L9X4U0</accession>
<feature type="domain" description="Helix-turn-helix type 11" evidence="1">
    <location>
        <begin position="11"/>
        <end position="50"/>
    </location>
</feature>
<dbReference type="eggNOG" id="arCOG04495">
    <property type="taxonomic scope" value="Archaea"/>
</dbReference>
<evidence type="ECO:0000313" key="3">
    <source>
        <dbReference type="Proteomes" id="UP000011688"/>
    </source>
</evidence>
<gene>
    <name evidence="2" type="ORF">C491_15547</name>
</gene>
<reference evidence="2 3" key="1">
    <citation type="journal article" date="2014" name="PLoS Genet.">
        <title>Phylogenetically driven sequencing of extremely halophilic archaea reveals strategies for static and dynamic osmo-response.</title>
        <authorList>
            <person name="Becker E.A."/>
            <person name="Seitzer P.M."/>
            <person name="Tritt A."/>
            <person name="Larsen D."/>
            <person name="Krusor M."/>
            <person name="Yao A.I."/>
            <person name="Wu D."/>
            <person name="Madern D."/>
            <person name="Eisen J.A."/>
            <person name="Darling A.E."/>
            <person name="Facciotti M.T."/>
        </authorList>
    </citation>
    <scope>NUCLEOTIDE SEQUENCE [LARGE SCALE GENOMIC DNA]</scope>
    <source>
        <strain evidence="2 3">DSM 10524</strain>
    </source>
</reference>
<dbReference type="InterPro" id="IPR036390">
    <property type="entry name" value="WH_DNA-bd_sf"/>
</dbReference>
<comment type="caution">
    <text evidence="2">The sequence shown here is derived from an EMBL/GenBank/DDBJ whole genome shotgun (WGS) entry which is preliminary data.</text>
</comment>